<evidence type="ECO:0000256" key="10">
    <source>
        <dbReference type="ARBA" id="ARBA00022777"/>
    </source>
</evidence>
<comment type="similarity">
    <text evidence="2">Belongs to the CpsD/CapB family.</text>
</comment>
<dbReference type="InterPro" id="IPR032807">
    <property type="entry name" value="GNVR"/>
</dbReference>
<feature type="domain" description="Polysaccharide chain length determinant N-terminal" evidence="18">
    <location>
        <begin position="31"/>
        <end position="110"/>
    </location>
</feature>
<evidence type="ECO:0000256" key="6">
    <source>
        <dbReference type="ARBA" id="ARBA00022519"/>
    </source>
</evidence>
<dbReference type="EMBL" id="BBJS01000051">
    <property type="protein sequence ID" value="GAN15136.1"/>
    <property type="molecule type" value="Genomic_DNA"/>
</dbReference>
<keyword evidence="7" id="KW-0808">Transferase</keyword>
<dbReference type="SUPFAM" id="SSF52540">
    <property type="entry name" value="P-loop containing nucleoside triphosphate hydrolases"/>
    <property type="match status" value="1"/>
</dbReference>
<keyword evidence="13 17" id="KW-0472">Membrane</keyword>
<comment type="subcellular location">
    <subcellularLocation>
        <location evidence="1">Cell inner membrane</location>
        <topology evidence="1">Multi-pass membrane protein</topology>
    </subcellularLocation>
</comment>
<accession>A0A0C9MX03</accession>
<comment type="similarity">
    <text evidence="3">Belongs to the etk/wzc family.</text>
</comment>
<evidence type="ECO:0000313" key="22">
    <source>
        <dbReference type="Proteomes" id="UP000032025"/>
    </source>
</evidence>
<keyword evidence="22" id="KW-1185">Reference proteome</keyword>
<evidence type="ECO:0000256" key="14">
    <source>
        <dbReference type="ARBA" id="ARBA00023137"/>
    </source>
</evidence>
<dbReference type="EC" id="2.7.10.2" evidence="4"/>
<dbReference type="Proteomes" id="UP000032025">
    <property type="component" value="Unassembled WGS sequence"/>
</dbReference>
<evidence type="ECO:0000313" key="21">
    <source>
        <dbReference type="EMBL" id="GAN15136.1"/>
    </source>
</evidence>
<dbReference type="Gene3D" id="3.40.50.300">
    <property type="entry name" value="P-loop containing nucleotide triphosphate hydrolases"/>
    <property type="match status" value="1"/>
</dbReference>
<evidence type="ECO:0000256" key="13">
    <source>
        <dbReference type="ARBA" id="ARBA00023136"/>
    </source>
</evidence>
<feature type="domain" description="Tyrosine-protein kinase G-rich" evidence="20">
    <location>
        <begin position="378"/>
        <end position="451"/>
    </location>
</feature>
<evidence type="ECO:0000256" key="5">
    <source>
        <dbReference type="ARBA" id="ARBA00022475"/>
    </source>
</evidence>
<evidence type="ECO:0000256" key="11">
    <source>
        <dbReference type="ARBA" id="ARBA00022840"/>
    </source>
</evidence>
<evidence type="ECO:0000256" key="8">
    <source>
        <dbReference type="ARBA" id="ARBA00022692"/>
    </source>
</evidence>
<dbReference type="GO" id="GO:0005886">
    <property type="term" value="C:plasma membrane"/>
    <property type="evidence" value="ECO:0007669"/>
    <property type="project" value="UniProtKB-SubCell"/>
</dbReference>
<dbReference type="PANTHER" id="PTHR32309:SF13">
    <property type="entry name" value="FERRIC ENTEROBACTIN TRANSPORT PROTEIN FEPE"/>
    <property type="match status" value="1"/>
</dbReference>
<dbReference type="InterPro" id="IPR027417">
    <property type="entry name" value="P-loop_NTPase"/>
</dbReference>
<feature type="transmembrane region" description="Helical" evidence="17">
    <location>
        <begin position="39"/>
        <end position="60"/>
    </location>
</feature>
<dbReference type="Pfam" id="PF13807">
    <property type="entry name" value="GNVR"/>
    <property type="match status" value="1"/>
</dbReference>
<keyword evidence="9" id="KW-0547">Nucleotide-binding</keyword>
<dbReference type="InterPro" id="IPR050445">
    <property type="entry name" value="Bact_polysacc_biosynth/exp"/>
</dbReference>
<evidence type="ECO:0000259" key="20">
    <source>
        <dbReference type="Pfam" id="PF13807"/>
    </source>
</evidence>
<evidence type="ECO:0000256" key="3">
    <source>
        <dbReference type="ARBA" id="ARBA00008883"/>
    </source>
</evidence>
<dbReference type="RefSeq" id="WP_227876591.1">
    <property type="nucleotide sequence ID" value="NZ_BBJS01000051.1"/>
</dbReference>
<evidence type="ECO:0000259" key="18">
    <source>
        <dbReference type="Pfam" id="PF02706"/>
    </source>
</evidence>
<evidence type="ECO:0000259" key="19">
    <source>
        <dbReference type="Pfam" id="PF13614"/>
    </source>
</evidence>
<evidence type="ECO:0000256" key="17">
    <source>
        <dbReference type="SAM" id="Phobius"/>
    </source>
</evidence>
<dbReference type="GO" id="GO:0004713">
    <property type="term" value="F:protein tyrosine kinase activity"/>
    <property type="evidence" value="ECO:0007669"/>
    <property type="project" value="TreeGrafter"/>
</dbReference>
<dbReference type="InterPro" id="IPR005702">
    <property type="entry name" value="Wzc-like_C"/>
</dbReference>
<evidence type="ECO:0000256" key="7">
    <source>
        <dbReference type="ARBA" id="ARBA00022679"/>
    </source>
</evidence>
<comment type="caution">
    <text evidence="21">The sequence shown here is derived from an EMBL/GenBank/DDBJ whole genome shotgun (WGS) entry which is preliminary data.</text>
</comment>
<evidence type="ECO:0000256" key="2">
    <source>
        <dbReference type="ARBA" id="ARBA00007316"/>
    </source>
</evidence>
<dbReference type="InterPro" id="IPR025669">
    <property type="entry name" value="AAA_dom"/>
</dbReference>
<keyword evidence="11" id="KW-0067">ATP-binding</keyword>
<dbReference type="Pfam" id="PF13614">
    <property type="entry name" value="AAA_31"/>
    <property type="match status" value="1"/>
</dbReference>
<keyword evidence="10" id="KW-0418">Kinase</keyword>
<keyword evidence="16" id="KW-0175">Coiled coil</keyword>
<feature type="coiled-coil region" evidence="16">
    <location>
        <begin position="207"/>
        <end position="270"/>
    </location>
</feature>
<gene>
    <name evidence="21" type="ORF">SP6_51_00090</name>
</gene>
<proteinExistence type="inferred from homology"/>
<evidence type="ECO:0000256" key="1">
    <source>
        <dbReference type="ARBA" id="ARBA00004429"/>
    </source>
</evidence>
<evidence type="ECO:0000256" key="9">
    <source>
        <dbReference type="ARBA" id="ARBA00022741"/>
    </source>
</evidence>
<dbReference type="AlphaFoldDB" id="A0A0C9MX03"/>
<evidence type="ECO:0000256" key="4">
    <source>
        <dbReference type="ARBA" id="ARBA00011903"/>
    </source>
</evidence>
<keyword evidence="5" id="KW-1003">Cell membrane</keyword>
<reference evidence="21 22" key="1">
    <citation type="submission" date="2014-08" db="EMBL/GenBank/DDBJ databases">
        <title>Whole genome shotgun sequence of Sphingomonas paucimobilis NBRC 13935.</title>
        <authorList>
            <person name="Hosoyama A."/>
            <person name="Hashimoto M."/>
            <person name="Hosoyama Y."/>
            <person name="Noguchi M."/>
            <person name="Uohara A."/>
            <person name="Ohji S."/>
            <person name="Katano-Makiyama Y."/>
            <person name="Ichikawa N."/>
            <person name="Kimura A."/>
            <person name="Yamazoe A."/>
            <person name="Fujita N."/>
        </authorList>
    </citation>
    <scope>NUCLEOTIDE SEQUENCE [LARGE SCALE GENOMIC DNA]</scope>
    <source>
        <strain evidence="21 22">NBRC 13935</strain>
    </source>
</reference>
<dbReference type="PANTHER" id="PTHR32309">
    <property type="entry name" value="TYROSINE-PROTEIN KINASE"/>
    <property type="match status" value="1"/>
</dbReference>
<evidence type="ECO:0000256" key="16">
    <source>
        <dbReference type="SAM" id="Coils"/>
    </source>
</evidence>
<keyword evidence="14" id="KW-0829">Tyrosine-protein kinase</keyword>
<dbReference type="Pfam" id="PF02706">
    <property type="entry name" value="Wzz"/>
    <property type="match status" value="1"/>
</dbReference>
<keyword evidence="12 17" id="KW-1133">Transmembrane helix</keyword>
<sequence length="719" mass="77081">MLMDHSAEPFVDTAPSTGPGVVRALWSATISMFRRRWRIFAVVAIVTFTVAAALILMMPWKYEAVARVKIDPSPSAALGQMSGERPDQNIFDTEVNVMRSRDIALAVVDRLKLASDPAFTKGMKPLPATATQAQREKRDTELADRLLGKLSTARDKMTYIVNVGFTASDPRLAADVANAFANEYIAYSVGRRTGTASRETSYLDQRLAALNQQAMQADARLAQYRAQTGIVSGGDSTVTDQQISPLASQLATAESEAAAAQARLRVARAQIASGGIDAVSAVLNSQVIADLRSQRAQVIQRQGEVVARYGPRHPENIKVTEQLTALDKQIKDEANRIIGGLESEANAAQARAASLRGDMGRLRGQQSTDTRASVIADNYQRQADAAHAAYNKLAEQAQQMNQVARSSLSQAQVIESAVTPDAPTSPNRRMLLMLAGLGAMVLGAMAVVTREVLASGLYSTRDVEALGLPVLASVPRIRSSKLRNAAGERCSAPALLLEKPMSSYAETFRVLRHALSSGPERQGARIVAMLSSLPDEGKTSSALALARICALAGEKVLLIDTDLRRAGLLEAAKIRPEAGLIEVLTGKLPVDQVLIADQLPGLDLLPVASNSFMAEDLFSGEGMQALLHDMAARYDRIILDTAPLLGVAESRTIARLVDAAILVIKWGDTPINAVKSALNGLVQDGVPLVGALFSMVDAGEEAYGALYYSSKYNAYYRSE</sequence>
<dbReference type="CDD" id="cd05387">
    <property type="entry name" value="BY-kinase"/>
    <property type="match status" value="1"/>
</dbReference>
<organism evidence="21 22">
    <name type="scientific">Sphingomonas paucimobilis NBRC 13935</name>
    <dbReference type="NCBI Taxonomy" id="1219050"/>
    <lineage>
        <taxon>Bacteria</taxon>
        <taxon>Pseudomonadati</taxon>
        <taxon>Pseudomonadota</taxon>
        <taxon>Alphaproteobacteria</taxon>
        <taxon>Sphingomonadales</taxon>
        <taxon>Sphingomonadaceae</taxon>
        <taxon>Sphingomonas</taxon>
    </lineage>
</organism>
<evidence type="ECO:0000256" key="12">
    <source>
        <dbReference type="ARBA" id="ARBA00022989"/>
    </source>
</evidence>
<keyword evidence="6" id="KW-0997">Cell inner membrane</keyword>
<evidence type="ECO:0000256" key="15">
    <source>
        <dbReference type="ARBA" id="ARBA00051245"/>
    </source>
</evidence>
<comment type="catalytic activity">
    <reaction evidence="15">
        <text>L-tyrosyl-[protein] + ATP = O-phospho-L-tyrosyl-[protein] + ADP + H(+)</text>
        <dbReference type="Rhea" id="RHEA:10596"/>
        <dbReference type="Rhea" id="RHEA-COMP:10136"/>
        <dbReference type="Rhea" id="RHEA-COMP:20101"/>
        <dbReference type="ChEBI" id="CHEBI:15378"/>
        <dbReference type="ChEBI" id="CHEBI:30616"/>
        <dbReference type="ChEBI" id="CHEBI:46858"/>
        <dbReference type="ChEBI" id="CHEBI:61978"/>
        <dbReference type="ChEBI" id="CHEBI:456216"/>
        <dbReference type="EC" id="2.7.10.2"/>
    </reaction>
</comment>
<protein>
    <recommendedName>
        <fullName evidence="4">non-specific protein-tyrosine kinase</fullName>
        <ecNumber evidence="4">2.7.10.2</ecNumber>
    </recommendedName>
</protein>
<feature type="domain" description="AAA" evidence="19">
    <location>
        <begin position="536"/>
        <end position="654"/>
    </location>
</feature>
<name>A0A0C9MX03_SPHPI</name>
<keyword evidence="8 17" id="KW-0812">Transmembrane</keyword>
<dbReference type="InterPro" id="IPR003856">
    <property type="entry name" value="LPS_length_determ_N"/>
</dbReference>